<comment type="caution">
    <text evidence="1">The sequence shown here is derived from an EMBL/GenBank/DDBJ whole genome shotgun (WGS) entry which is preliminary data.</text>
</comment>
<reference evidence="1" key="1">
    <citation type="submission" date="2022-01" db="EMBL/GenBank/DDBJ databases">
        <authorList>
            <person name="Jo J.-H."/>
            <person name="Im W.-T."/>
        </authorList>
    </citation>
    <scope>NUCLEOTIDE SEQUENCE</scope>
    <source>
        <strain evidence="1">I2-34</strain>
    </source>
</reference>
<dbReference type="Pfam" id="PF12900">
    <property type="entry name" value="Pyridox_ox_2"/>
    <property type="match status" value="1"/>
</dbReference>
<evidence type="ECO:0000313" key="1">
    <source>
        <dbReference type="EMBL" id="MCG2624209.1"/>
    </source>
</evidence>
<protein>
    <submittedName>
        <fullName evidence="1">Pyridoxamine 5'-phosphate oxidase family protein</fullName>
    </submittedName>
</protein>
<name>A0ABS9LCK8_9MICC</name>
<dbReference type="RefSeq" id="WP_237825862.1">
    <property type="nucleotide sequence ID" value="NZ_JAKLTQ010000022.1"/>
</dbReference>
<dbReference type="EMBL" id="JAKLTQ010000022">
    <property type="protein sequence ID" value="MCG2624209.1"/>
    <property type="molecule type" value="Genomic_DNA"/>
</dbReference>
<keyword evidence="2" id="KW-1185">Reference proteome</keyword>
<dbReference type="InterPro" id="IPR024747">
    <property type="entry name" value="Pyridox_Oxase-rel"/>
</dbReference>
<accession>A0ABS9LCK8</accession>
<dbReference type="InterPro" id="IPR012349">
    <property type="entry name" value="Split_barrel_FMN-bd"/>
</dbReference>
<organism evidence="1 2">
    <name type="scientific">Arthrobacter hankyongi</name>
    <dbReference type="NCBI Taxonomy" id="2904801"/>
    <lineage>
        <taxon>Bacteria</taxon>
        <taxon>Bacillati</taxon>
        <taxon>Actinomycetota</taxon>
        <taxon>Actinomycetes</taxon>
        <taxon>Micrococcales</taxon>
        <taxon>Micrococcaceae</taxon>
        <taxon>Arthrobacter</taxon>
    </lineage>
</organism>
<proteinExistence type="predicted"/>
<sequence>MTADDTRYGIQHLSPDECWEAFRSAEVGRLGVLIDGDPEIFPVNYAVNSGTIVFRTAEGTKLDGALSAGRVVFEVDGFDPDTNRAWSAVAKGTTDRPRTVEDILETVELPIFPWQAGDKTHYVTIVPAEVTGRRFHVQPGARRSPSISEIPRTE</sequence>
<evidence type="ECO:0000313" key="2">
    <source>
        <dbReference type="Proteomes" id="UP001165368"/>
    </source>
</evidence>
<gene>
    <name evidence="1" type="ORF">LVY72_20170</name>
</gene>
<dbReference type="Gene3D" id="2.30.110.10">
    <property type="entry name" value="Electron Transport, Fmn-binding Protein, Chain A"/>
    <property type="match status" value="1"/>
</dbReference>
<dbReference type="Proteomes" id="UP001165368">
    <property type="component" value="Unassembled WGS sequence"/>
</dbReference>
<dbReference type="SUPFAM" id="SSF50475">
    <property type="entry name" value="FMN-binding split barrel"/>
    <property type="match status" value="1"/>
</dbReference>